<dbReference type="PROSITE" id="PS51935">
    <property type="entry name" value="NLPC_P60"/>
    <property type="match status" value="4"/>
</dbReference>
<feature type="signal peptide" evidence="5">
    <location>
        <begin position="1"/>
        <end position="29"/>
    </location>
</feature>
<dbReference type="SUPFAM" id="SSF54001">
    <property type="entry name" value="Cysteine proteinases"/>
    <property type="match status" value="4"/>
</dbReference>
<feature type="domain" description="NlpC/P60" evidence="6">
    <location>
        <begin position="37"/>
        <end position="163"/>
    </location>
</feature>
<proteinExistence type="inferred from homology"/>
<keyword evidence="5" id="KW-0732">Signal</keyword>
<evidence type="ECO:0000313" key="8">
    <source>
        <dbReference type="Proteomes" id="UP000809829"/>
    </source>
</evidence>
<evidence type="ECO:0000256" key="3">
    <source>
        <dbReference type="ARBA" id="ARBA00022801"/>
    </source>
</evidence>
<dbReference type="Gene3D" id="3.90.1720.10">
    <property type="entry name" value="endopeptidase domain like (from Nostoc punctiforme)"/>
    <property type="match status" value="4"/>
</dbReference>
<dbReference type="EMBL" id="JAFBFC010000003">
    <property type="protein sequence ID" value="MBM7703046.1"/>
    <property type="molecule type" value="Genomic_DNA"/>
</dbReference>
<gene>
    <name evidence="7" type="ORF">JOC83_001893</name>
</gene>
<keyword evidence="8" id="KW-1185">Reference proteome</keyword>
<evidence type="ECO:0000256" key="1">
    <source>
        <dbReference type="ARBA" id="ARBA00007074"/>
    </source>
</evidence>
<feature type="chain" id="PRO_5045323217" evidence="5">
    <location>
        <begin position="30"/>
        <end position="542"/>
    </location>
</feature>
<feature type="domain" description="NlpC/P60" evidence="6">
    <location>
        <begin position="293"/>
        <end position="417"/>
    </location>
</feature>
<dbReference type="GO" id="GO:0016787">
    <property type="term" value="F:hydrolase activity"/>
    <property type="evidence" value="ECO:0007669"/>
    <property type="project" value="UniProtKB-KW"/>
</dbReference>
<accession>A0ABS2QUA2</accession>
<dbReference type="PANTHER" id="PTHR47053">
    <property type="entry name" value="MUREIN DD-ENDOPEPTIDASE MEPH-RELATED"/>
    <property type="match status" value="1"/>
</dbReference>
<dbReference type="Proteomes" id="UP000809829">
    <property type="component" value="Unassembled WGS sequence"/>
</dbReference>
<keyword evidence="2" id="KW-0645">Protease</keyword>
<dbReference type="InterPro" id="IPR000064">
    <property type="entry name" value="NLP_P60_dom"/>
</dbReference>
<comment type="similarity">
    <text evidence="1">Belongs to the peptidase C40 family.</text>
</comment>
<dbReference type="InterPro" id="IPR051202">
    <property type="entry name" value="Peptidase_C40"/>
</dbReference>
<evidence type="ECO:0000313" key="7">
    <source>
        <dbReference type="EMBL" id="MBM7703046.1"/>
    </source>
</evidence>
<dbReference type="InterPro" id="IPR038765">
    <property type="entry name" value="Papain-like_cys_pep_sf"/>
</dbReference>
<comment type="caution">
    <text evidence="7">The sequence shown here is derived from an EMBL/GenBank/DDBJ whole genome shotgun (WGS) entry which is preliminary data.</text>
</comment>
<dbReference type="PANTHER" id="PTHR47053:SF1">
    <property type="entry name" value="MUREIN DD-ENDOPEPTIDASE MEPH-RELATED"/>
    <property type="match status" value="1"/>
</dbReference>
<evidence type="ECO:0000256" key="5">
    <source>
        <dbReference type="SAM" id="SignalP"/>
    </source>
</evidence>
<sequence length="542" mass="59855">MLKKPVKLLVGAVSVTILLSGASPYYTQAEPIAVQESEDLSEIVKKALEYVKMPMYVKANPNETFMTNTEFVQTVMKESVNVYLPATISSQWQQGQSVPKASLQPGDLVFFQNSEGAVNHVGIYIGNDKMVSSRPSTGATISPLSEEAHFKGGKRVTGFTHMEIGNDIATQALALLNAPYKEGGQSEEEGFNSSGFVKYVFAQSLNLPMPRLLSEQISVGDDVARHALQPGDVIFFSSAANGSPTSAGIYIGDDKMVYPSPSAGKVVTTNVEGSTFWSTRYLKAKRITKSTPIDTNNPIINEAMNYLGIPYVFGSEDPTIGLDCSSFVQLVFEKSMNIHLPRSTDQQWQVGESVEREDLQVGDLLFFSDTYRAGISHVGIYMGHNQFIHANRSYDVSTTYLSNSYWSEKYTGARRVNNLRLPKENPIVSEATKFIGEAPYASEGTTPEGFDTAGFTQYVFKQSMNIELPRYANDQWKKGEFVEEQDLQPGDLVFFQATYLNPAIYVGNGNVVHVSPSKGVQITHYPTSSYWKTKYVGAKRIK</sequence>
<evidence type="ECO:0000259" key="6">
    <source>
        <dbReference type="PROSITE" id="PS51935"/>
    </source>
</evidence>
<evidence type="ECO:0000256" key="2">
    <source>
        <dbReference type="ARBA" id="ARBA00022670"/>
    </source>
</evidence>
<dbReference type="RefSeq" id="WP_205186520.1">
    <property type="nucleotide sequence ID" value="NZ_JAFBFC010000003.1"/>
</dbReference>
<evidence type="ECO:0000256" key="4">
    <source>
        <dbReference type="ARBA" id="ARBA00022807"/>
    </source>
</evidence>
<keyword evidence="3 7" id="KW-0378">Hydrolase</keyword>
<name>A0ABS2QUA2_9BACI</name>
<protein>
    <submittedName>
        <fullName evidence="7">Cell wall-associated NlpC family hydrolase</fullName>
    </submittedName>
</protein>
<organism evidence="7 8">
    <name type="scientific">Priestia iocasae</name>
    <dbReference type="NCBI Taxonomy" id="2291674"/>
    <lineage>
        <taxon>Bacteria</taxon>
        <taxon>Bacillati</taxon>
        <taxon>Bacillota</taxon>
        <taxon>Bacilli</taxon>
        <taxon>Bacillales</taxon>
        <taxon>Bacillaceae</taxon>
        <taxon>Priestia</taxon>
    </lineage>
</organism>
<dbReference type="Pfam" id="PF00877">
    <property type="entry name" value="NLPC_P60"/>
    <property type="match status" value="4"/>
</dbReference>
<reference evidence="7 8" key="1">
    <citation type="submission" date="2021-01" db="EMBL/GenBank/DDBJ databases">
        <title>Genomic Encyclopedia of Type Strains, Phase IV (KMG-IV): sequencing the most valuable type-strain genomes for metagenomic binning, comparative biology and taxonomic classification.</title>
        <authorList>
            <person name="Goeker M."/>
        </authorList>
    </citation>
    <scope>NUCLEOTIDE SEQUENCE [LARGE SCALE GENOMIC DNA]</scope>
    <source>
        <strain evidence="7 8">DSM 104297</strain>
    </source>
</reference>
<feature type="domain" description="NlpC/P60" evidence="6">
    <location>
        <begin position="421"/>
        <end position="542"/>
    </location>
</feature>
<feature type="domain" description="NlpC/P60" evidence="6">
    <location>
        <begin position="162"/>
        <end position="288"/>
    </location>
</feature>
<keyword evidence="4" id="KW-0788">Thiol protease</keyword>